<dbReference type="Pfam" id="PF00201">
    <property type="entry name" value="UDPGT"/>
    <property type="match status" value="1"/>
</dbReference>
<dbReference type="PANTHER" id="PTHR11926:SF986">
    <property type="entry name" value="UDP-GLYCOSYLTRANSFERASE 84A1"/>
    <property type="match status" value="1"/>
</dbReference>
<dbReference type="FunFam" id="3.40.50.2000:FF:000019">
    <property type="entry name" value="Glycosyltransferase"/>
    <property type="match status" value="1"/>
</dbReference>
<keyword evidence="2 4" id="KW-0328">Glycosyltransferase</keyword>
<dbReference type="PROSITE" id="PS00375">
    <property type="entry name" value="UDPGT"/>
    <property type="match status" value="1"/>
</dbReference>
<sequence>MDSESCNSLSPNPHVFLVSFAGQGHVNPLLRLGKLLASNGLLVTLSAPEIIGAQIRKANSNISTDEPTPVGDGMIRFEFFDDETEVISDYDLYILHLEFIGKQKLPELIKKQEGEGRPVSCLIYSIFVPWVCDIAETLHIPSAAFWIESCACFSAFYHYHHGLVPFPTQAEPQIDVQLPCMPVLMHDEIPSLLHPFNPKPVMIKAILGQIKNLSKSICILMDTFQELEDDVLDYMSKLCPVKPIGPLFINPKVSSSNISVDILKADDCMGWLDSKPPSSVVYISFGSVVFLKQEQVTEIAYGLLNSGVSFLWVMKPPEKLYSSKPHVLPDGFWEKVGDKGKVVQWSPQQQVLAHPSISCFLTHCGWNSTLEALASGVPVLAFPHWGDQVTNAKYLVDEFRVGIRMCRGVAEDKIIPKEEVEKCLVEATCGPKAAEIKESALKWKKKAEEAVALAGSSNQNMQDFLNQIILRSKVKL</sequence>
<evidence type="ECO:0000256" key="1">
    <source>
        <dbReference type="ARBA" id="ARBA00009995"/>
    </source>
</evidence>
<evidence type="ECO:0000256" key="5">
    <source>
        <dbReference type="RuleBase" id="RU362057"/>
    </source>
</evidence>
<dbReference type="GO" id="GO:0080044">
    <property type="term" value="F:quercetin 7-O-glucosyltransferase activity"/>
    <property type="evidence" value="ECO:0007669"/>
    <property type="project" value="TreeGrafter"/>
</dbReference>
<dbReference type="GeneID" id="113700586"/>
<dbReference type="AlphaFoldDB" id="A0A6P6TEC7"/>
<evidence type="ECO:0000256" key="4">
    <source>
        <dbReference type="RuleBase" id="RU003718"/>
    </source>
</evidence>
<dbReference type="Proteomes" id="UP001652660">
    <property type="component" value="Chromosome 7e"/>
</dbReference>
<reference evidence="7" key="2">
    <citation type="submission" date="2025-08" db="UniProtKB">
        <authorList>
            <consortium name="RefSeq"/>
        </authorList>
    </citation>
    <scope>IDENTIFICATION</scope>
    <source>
        <tissue evidence="7">Leaves</tissue>
    </source>
</reference>
<gene>
    <name evidence="7" type="primary">LOC113700586</name>
</gene>
<dbReference type="InterPro" id="IPR002213">
    <property type="entry name" value="UDP_glucos_trans"/>
</dbReference>
<comment type="similarity">
    <text evidence="1 4">Belongs to the UDP-glycosyltransferase family.</text>
</comment>
<name>A0A6P6TEC7_COFAR</name>
<dbReference type="OrthoDB" id="5835829at2759"/>
<evidence type="ECO:0000313" key="7">
    <source>
        <dbReference type="RefSeq" id="XP_027076859.1"/>
    </source>
</evidence>
<evidence type="ECO:0000256" key="2">
    <source>
        <dbReference type="ARBA" id="ARBA00022676"/>
    </source>
</evidence>
<keyword evidence="6" id="KW-1185">Reference proteome</keyword>
<dbReference type="InterPro" id="IPR035595">
    <property type="entry name" value="UDP_glycos_trans_CS"/>
</dbReference>
<keyword evidence="3 4" id="KW-0808">Transferase</keyword>
<dbReference type="Gene3D" id="3.40.50.2000">
    <property type="entry name" value="Glycogen Phosphorylase B"/>
    <property type="match status" value="2"/>
</dbReference>
<evidence type="ECO:0000256" key="3">
    <source>
        <dbReference type="ARBA" id="ARBA00022679"/>
    </source>
</evidence>
<dbReference type="FunFam" id="3.40.50.2000:FF:000101">
    <property type="entry name" value="Glycosyltransferase"/>
    <property type="match status" value="1"/>
</dbReference>
<protein>
    <recommendedName>
        <fullName evidence="5">Glycosyltransferase</fullName>
        <ecNumber evidence="5">2.4.1.-</ecNumber>
    </recommendedName>
</protein>
<dbReference type="EC" id="2.4.1.-" evidence="5"/>
<dbReference type="RefSeq" id="XP_027076859.1">
    <property type="nucleotide sequence ID" value="XM_027221058.1"/>
</dbReference>
<dbReference type="PANTHER" id="PTHR11926">
    <property type="entry name" value="GLUCOSYL/GLUCURONOSYL TRANSFERASES"/>
    <property type="match status" value="1"/>
</dbReference>
<evidence type="ECO:0000313" key="6">
    <source>
        <dbReference type="Proteomes" id="UP001652660"/>
    </source>
</evidence>
<dbReference type="SUPFAM" id="SSF53756">
    <property type="entry name" value="UDP-Glycosyltransferase/glycogen phosphorylase"/>
    <property type="match status" value="1"/>
</dbReference>
<accession>A0A6P6TEC7</accession>
<dbReference type="CDD" id="cd03784">
    <property type="entry name" value="GT1_Gtf-like"/>
    <property type="match status" value="1"/>
</dbReference>
<proteinExistence type="inferred from homology"/>
<reference evidence="6" key="1">
    <citation type="journal article" date="2025" name="Foods">
        <title>Unveiling the Microbial Signatures of Arabica Coffee Cherries: Insights into Ripeness Specific Diversity, Functional Traits, and Implications for Quality and Safety.</title>
        <authorList>
            <consortium name="RefSeq"/>
            <person name="Tenea G.N."/>
            <person name="Cifuentes V."/>
            <person name="Reyes P."/>
            <person name="Cevallos-Vallejos M."/>
        </authorList>
    </citation>
    <scope>NUCLEOTIDE SEQUENCE [LARGE SCALE GENOMIC DNA]</scope>
</reference>
<dbReference type="GO" id="GO:0080043">
    <property type="term" value="F:quercetin 3-O-glucosyltransferase activity"/>
    <property type="evidence" value="ECO:0007669"/>
    <property type="project" value="TreeGrafter"/>
</dbReference>
<organism evidence="6 7">
    <name type="scientific">Coffea arabica</name>
    <name type="common">Arabian coffee</name>
    <dbReference type="NCBI Taxonomy" id="13443"/>
    <lineage>
        <taxon>Eukaryota</taxon>
        <taxon>Viridiplantae</taxon>
        <taxon>Streptophyta</taxon>
        <taxon>Embryophyta</taxon>
        <taxon>Tracheophyta</taxon>
        <taxon>Spermatophyta</taxon>
        <taxon>Magnoliopsida</taxon>
        <taxon>eudicotyledons</taxon>
        <taxon>Gunneridae</taxon>
        <taxon>Pentapetalae</taxon>
        <taxon>asterids</taxon>
        <taxon>lamiids</taxon>
        <taxon>Gentianales</taxon>
        <taxon>Rubiaceae</taxon>
        <taxon>Ixoroideae</taxon>
        <taxon>Gardenieae complex</taxon>
        <taxon>Bertiereae - Coffeeae clade</taxon>
        <taxon>Coffeeae</taxon>
        <taxon>Coffea</taxon>
    </lineage>
</organism>